<dbReference type="Proteomes" id="UP000093694">
    <property type="component" value="Unassembled WGS sequence"/>
</dbReference>
<name>A0A166TU15_9CLOT</name>
<comment type="caution">
    <text evidence="1">The sequence shown here is derived from an EMBL/GenBank/DDBJ whole genome shotgun (WGS) entry which is preliminary data.</text>
</comment>
<dbReference type="Proteomes" id="UP000077384">
    <property type="component" value="Unassembled WGS sequence"/>
</dbReference>
<dbReference type="InterPro" id="IPR006427">
    <property type="entry name" value="Portal_HK97"/>
</dbReference>
<dbReference type="PATRIC" id="fig|1705578.3.peg.3655"/>
<keyword evidence="4" id="KW-1185">Reference proteome</keyword>
<evidence type="ECO:0000313" key="1">
    <source>
        <dbReference type="EMBL" id="OAA94091.1"/>
    </source>
</evidence>
<accession>A0A166TU15</accession>
<dbReference type="NCBIfam" id="TIGR01537">
    <property type="entry name" value="portal_HK97"/>
    <property type="match status" value="1"/>
</dbReference>
<reference evidence="1 3" key="1">
    <citation type="journal article" date="2015" name="Biotechnol. Bioeng.">
        <title>Genome sequence and phenotypic characterization of Caulobacter segnis.</title>
        <authorList>
            <person name="Patel S."/>
            <person name="Fletcher B."/>
            <person name="Scott D.C."/>
            <person name="Ely B."/>
        </authorList>
    </citation>
    <scope>NUCLEOTIDE SEQUENCE [LARGE SCALE GENOMIC DNA]</scope>
    <source>
        <strain evidence="1 3">PS02</strain>
    </source>
</reference>
<protein>
    <submittedName>
        <fullName evidence="1">Phage portal protein</fullName>
    </submittedName>
</protein>
<dbReference type="Pfam" id="PF04860">
    <property type="entry name" value="Phage_portal"/>
    <property type="match status" value="1"/>
</dbReference>
<proteinExistence type="predicted"/>
<organism evidence="1 3">
    <name type="scientific">Clostridium coskatii</name>
    <dbReference type="NCBI Taxonomy" id="1705578"/>
    <lineage>
        <taxon>Bacteria</taxon>
        <taxon>Bacillati</taxon>
        <taxon>Bacillota</taxon>
        <taxon>Clostridia</taxon>
        <taxon>Eubacteriales</taxon>
        <taxon>Clostridiaceae</taxon>
        <taxon>Clostridium</taxon>
    </lineage>
</organism>
<dbReference type="AlphaFoldDB" id="A0A166TU15"/>
<dbReference type="RefSeq" id="WP_063600479.1">
    <property type="nucleotide sequence ID" value="NZ_LITQ01000008.1"/>
</dbReference>
<evidence type="ECO:0000313" key="3">
    <source>
        <dbReference type="Proteomes" id="UP000077384"/>
    </source>
</evidence>
<reference evidence="2 4" key="2">
    <citation type="journal article" date="2016" name="Front. Microbiol.">
        <title>Industrial Acetogenic Biocatalysts: A Comparative Metabolic and Genomic Analysis.</title>
        <authorList>
            <person name="Bengelsdorf F."/>
            <person name="Poehlein A."/>
            <person name="Sonja S."/>
            <person name="Erz C."/>
            <person name="Hummel T."/>
            <person name="Hoffmeister S."/>
            <person name="Daniel R."/>
            <person name="Durre P."/>
        </authorList>
    </citation>
    <scope>NUCLEOTIDE SEQUENCE [LARGE SCALE GENOMIC DNA]</scope>
    <source>
        <strain evidence="2 4">PTA-10522</strain>
    </source>
</reference>
<dbReference type="InterPro" id="IPR006944">
    <property type="entry name" value="Phage/GTA_portal"/>
</dbReference>
<sequence length="382" mass="43899">MGFWEWTKRFFGPDKDEIYVTQKAIEQSNKLNIERFGIVMAINFIANAVSKCEFKTFLNGKEVKGDEYYLWNIEPNLNESSTQFSQRLISNLLFYGEALVIDVNGQLLVADSFNQVEYAVVENYFTDVSVKTMNFSRTFKMSEVMYFRLNDTNIRTLLTDLVNGYEELNNMAEGKYKRSGGRKGIVHLNKPANGDKEFQKKVDDLFKNQFKEYFEAENAVIHLYSGMEYAEQQDTSAKKSTSEITDIQNITKEAFDRIAQAFRIPPSLLRGDIADIEKITDNFLSFCIDPLVTIIGEEATRKRYGKQAFINGSYIKVDTTCIRHIDIFNISEAFDKLIASGGYSIDDLRIKAGDTPLNTDWSKRHWITKNYQDVNTIEGGDK</sequence>
<dbReference type="EMBL" id="LITQ01000008">
    <property type="protein sequence ID" value="OAA94091.1"/>
    <property type="molecule type" value="Genomic_DNA"/>
</dbReference>
<evidence type="ECO:0000313" key="2">
    <source>
        <dbReference type="EMBL" id="OBR96653.1"/>
    </source>
</evidence>
<dbReference type="EMBL" id="LROR01000032">
    <property type="protein sequence ID" value="OBR96653.1"/>
    <property type="molecule type" value="Genomic_DNA"/>
</dbReference>
<evidence type="ECO:0000313" key="4">
    <source>
        <dbReference type="Proteomes" id="UP000093694"/>
    </source>
</evidence>
<gene>
    <name evidence="2" type="ORF">CLCOS_08150</name>
    <name evidence="1" type="ORF">WX73_03661</name>
</gene>